<dbReference type="GO" id="GO:0005634">
    <property type="term" value="C:nucleus"/>
    <property type="evidence" value="ECO:0007669"/>
    <property type="project" value="UniProtKB-SubCell"/>
</dbReference>
<dbReference type="GO" id="GO:0004861">
    <property type="term" value="F:cyclin-dependent protein serine/threonine kinase inhibitor activity"/>
    <property type="evidence" value="ECO:0007669"/>
    <property type="project" value="InterPro"/>
</dbReference>
<keyword evidence="9" id="KW-1185">Reference proteome</keyword>
<dbReference type="Gene3D" id="4.10.365.10">
    <property type="entry name" value="p27"/>
    <property type="match status" value="1"/>
</dbReference>
<feature type="domain" description="Cyclin-dependent kinase inhibitor" evidence="7">
    <location>
        <begin position="45"/>
        <end position="97"/>
    </location>
</feature>
<feature type="region of interest" description="Disordered" evidence="6">
    <location>
        <begin position="136"/>
        <end position="184"/>
    </location>
</feature>
<comment type="subcellular location">
    <subcellularLocation>
        <location evidence="1">Nucleus</location>
    </subcellularLocation>
</comment>
<feature type="region of interest" description="Disordered" evidence="6">
    <location>
        <begin position="1"/>
        <end position="58"/>
    </location>
</feature>
<evidence type="ECO:0000256" key="1">
    <source>
        <dbReference type="ARBA" id="ARBA00004123"/>
    </source>
</evidence>
<proteinExistence type="inferred from homology"/>
<dbReference type="InterPro" id="IPR003175">
    <property type="entry name" value="CDI_dom"/>
</dbReference>
<evidence type="ECO:0000256" key="6">
    <source>
        <dbReference type="SAM" id="MobiDB-lite"/>
    </source>
</evidence>
<feature type="compositionally biased region" description="Low complexity" evidence="6">
    <location>
        <begin position="143"/>
        <end position="176"/>
    </location>
</feature>
<evidence type="ECO:0000259" key="7">
    <source>
        <dbReference type="Pfam" id="PF02234"/>
    </source>
</evidence>
<keyword evidence="4" id="KW-0539">Nucleus</keyword>
<evidence type="ECO:0000256" key="2">
    <source>
        <dbReference type="ARBA" id="ARBA00006726"/>
    </source>
</evidence>
<keyword evidence="3 8" id="KW-0649">Protein kinase inhibitor</keyword>
<reference evidence="8" key="1">
    <citation type="submission" date="2022-01" db="EMBL/GenBank/DDBJ databases">
        <title>Genome Sequence Resource for Two Populations of Ditylenchus destructor, the Migratory Endoparasitic Phytonematode.</title>
        <authorList>
            <person name="Zhang H."/>
            <person name="Lin R."/>
            <person name="Xie B."/>
        </authorList>
    </citation>
    <scope>NUCLEOTIDE SEQUENCE</scope>
    <source>
        <strain evidence="8">BazhouSP</strain>
    </source>
</reference>
<dbReference type="Proteomes" id="UP001201812">
    <property type="component" value="Unassembled WGS sequence"/>
</dbReference>
<evidence type="ECO:0000256" key="5">
    <source>
        <dbReference type="ARBA" id="ARBA00023306"/>
    </source>
</evidence>
<dbReference type="InterPro" id="IPR044898">
    <property type="entry name" value="CDI_dom_sf"/>
</dbReference>
<name>A0AAD4N080_9BILA</name>
<feature type="compositionally biased region" description="Basic residues" evidence="6">
    <location>
        <begin position="245"/>
        <end position="254"/>
    </location>
</feature>
<comment type="similarity">
    <text evidence="2">Belongs to the CDI family.</text>
</comment>
<protein>
    <submittedName>
        <fullName evidence="8">Cyclin-dependent kinase inhibitor domain-containing protein</fullName>
    </submittedName>
</protein>
<accession>A0AAD4N080</accession>
<evidence type="ECO:0000313" key="9">
    <source>
        <dbReference type="Proteomes" id="UP001201812"/>
    </source>
</evidence>
<evidence type="ECO:0000256" key="3">
    <source>
        <dbReference type="ARBA" id="ARBA00023013"/>
    </source>
</evidence>
<feature type="region of interest" description="Disordered" evidence="6">
    <location>
        <begin position="199"/>
        <end position="269"/>
    </location>
</feature>
<evidence type="ECO:0000313" key="8">
    <source>
        <dbReference type="EMBL" id="KAI1711995.1"/>
    </source>
</evidence>
<gene>
    <name evidence="8" type="ORF">DdX_09958</name>
</gene>
<evidence type="ECO:0000256" key="4">
    <source>
        <dbReference type="ARBA" id="ARBA00023242"/>
    </source>
</evidence>
<feature type="compositionally biased region" description="Polar residues" evidence="6">
    <location>
        <begin position="1"/>
        <end position="33"/>
    </location>
</feature>
<dbReference type="Pfam" id="PF02234">
    <property type="entry name" value="CDI"/>
    <property type="match status" value="1"/>
</dbReference>
<dbReference type="PANTHER" id="PTHR10265:SF45">
    <property type="entry name" value="DACAPO"/>
    <property type="match status" value="1"/>
</dbReference>
<dbReference type="EMBL" id="JAKKPZ010000020">
    <property type="protein sequence ID" value="KAI1711995.1"/>
    <property type="molecule type" value="Genomic_DNA"/>
</dbReference>
<dbReference type="PANTHER" id="PTHR10265">
    <property type="entry name" value="CYCLIN-DEPENDENT KINASE INHIBITOR 1"/>
    <property type="match status" value="1"/>
</dbReference>
<dbReference type="AlphaFoldDB" id="A0AAD4N080"/>
<sequence>MQVLTCQPHSNSDSVAQSWVNSPMASAQSNENSRPFPVSSPARRCLFGQPQPGEESNDQFVKRLLEELHDNYKKKWDFDFVAGQPLHDAKDAKFEYTPIPSDQVPSFYRMSSYAKRSYKVHPHYLQPGRYIEEEEDLENMDPSSQHNGSAGQSSSSSMLLHDSTSSSSTSFLSESSLTEKDEDGQLQPMELAEECIIQSGSGEFEDEKEPITKSPRKLLRASSGWKKATITPKKAQSKLSDFMPYRRKNLQRSAKKSDLKTESVSPSPCSPYTKLGSAFACAKAIPTRSSVELGATKGARRRSTVGARLAAAAALKKQA</sequence>
<comment type="caution">
    <text evidence="8">The sequence shown here is derived from an EMBL/GenBank/DDBJ whole genome shotgun (WGS) entry which is preliminary data.</text>
</comment>
<organism evidence="8 9">
    <name type="scientific">Ditylenchus destructor</name>
    <dbReference type="NCBI Taxonomy" id="166010"/>
    <lineage>
        <taxon>Eukaryota</taxon>
        <taxon>Metazoa</taxon>
        <taxon>Ecdysozoa</taxon>
        <taxon>Nematoda</taxon>
        <taxon>Chromadorea</taxon>
        <taxon>Rhabditida</taxon>
        <taxon>Tylenchina</taxon>
        <taxon>Tylenchomorpha</taxon>
        <taxon>Sphaerularioidea</taxon>
        <taxon>Anguinidae</taxon>
        <taxon>Anguininae</taxon>
        <taxon>Ditylenchus</taxon>
    </lineage>
</organism>
<dbReference type="GO" id="GO:0051726">
    <property type="term" value="P:regulation of cell cycle"/>
    <property type="evidence" value="ECO:0007669"/>
    <property type="project" value="InterPro"/>
</dbReference>
<keyword evidence="5" id="KW-0131">Cell cycle</keyword>